<organism evidence="1 2">
    <name type="scientific">Tritrichomonas foetus</name>
    <dbReference type="NCBI Taxonomy" id="1144522"/>
    <lineage>
        <taxon>Eukaryota</taxon>
        <taxon>Metamonada</taxon>
        <taxon>Parabasalia</taxon>
        <taxon>Tritrichomonadida</taxon>
        <taxon>Tritrichomonadidae</taxon>
        <taxon>Tritrichomonas</taxon>
    </lineage>
</organism>
<name>A0A1J4J8N4_9EUKA</name>
<comment type="caution">
    <text evidence="1">The sequence shown here is derived from an EMBL/GenBank/DDBJ whole genome shotgun (WGS) entry which is preliminary data.</text>
</comment>
<dbReference type="RefSeq" id="XP_068348679.1">
    <property type="nucleotide sequence ID" value="XM_068495449.1"/>
</dbReference>
<keyword evidence="2" id="KW-1185">Reference proteome</keyword>
<dbReference type="GeneID" id="94830153"/>
<evidence type="ECO:0000313" key="1">
    <source>
        <dbReference type="EMBL" id="OHS95542.1"/>
    </source>
</evidence>
<dbReference type="AlphaFoldDB" id="A0A1J4J8N4"/>
<proteinExistence type="predicted"/>
<gene>
    <name evidence="1" type="ORF">TRFO_10426</name>
</gene>
<dbReference type="EMBL" id="MLAK01001237">
    <property type="protein sequence ID" value="OHS95542.1"/>
    <property type="molecule type" value="Genomic_DNA"/>
</dbReference>
<sequence>MNFSIHISLTSFYRMVEFDSYCFLDQDMMDHDENEEDFLFSFLQGDDHETVYDYENQVSERNKKELKKKEKIVLTKQGKHFRNRFYQEVFFGEAIQKKYIKMMHDLICDKIDLPQMSRKEDRCINAYFNRYAQHQNIIIAAAKVEFEKNKSLWLKVLYCNNPKI</sequence>
<evidence type="ECO:0000313" key="2">
    <source>
        <dbReference type="Proteomes" id="UP000179807"/>
    </source>
</evidence>
<protein>
    <submittedName>
        <fullName evidence="1">Uncharacterized protein</fullName>
    </submittedName>
</protein>
<dbReference type="Proteomes" id="UP000179807">
    <property type="component" value="Unassembled WGS sequence"/>
</dbReference>
<accession>A0A1J4J8N4</accession>
<reference evidence="1" key="1">
    <citation type="submission" date="2016-10" db="EMBL/GenBank/DDBJ databases">
        <authorList>
            <person name="Benchimol M."/>
            <person name="Almeida L.G."/>
            <person name="Vasconcelos A.T."/>
            <person name="Perreira-Neves A."/>
            <person name="Rosa I.A."/>
            <person name="Tasca T."/>
            <person name="Bogo M.R."/>
            <person name="de Souza W."/>
        </authorList>
    </citation>
    <scope>NUCLEOTIDE SEQUENCE [LARGE SCALE GENOMIC DNA]</scope>
    <source>
        <strain evidence="1">K</strain>
    </source>
</reference>
<dbReference type="VEuPathDB" id="TrichDB:TRFO_10426"/>